<organism evidence="1 2">
    <name type="scientific">Pseudomonas palleroniana</name>
    <dbReference type="NCBI Taxonomy" id="191390"/>
    <lineage>
        <taxon>Bacteria</taxon>
        <taxon>Pseudomonadati</taxon>
        <taxon>Pseudomonadota</taxon>
        <taxon>Gammaproteobacteria</taxon>
        <taxon>Pseudomonadales</taxon>
        <taxon>Pseudomonadaceae</taxon>
        <taxon>Pseudomonas</taxon>
    </lineage>
</organism>
<sequence length="164" mass="18308">MHQVISAAYYRPGFARSACAWLMIDGVGIEQWLSTHLEWSDVASLGLSLIWLIDEDEDALANRRIIPAEDGSSTIVPLLVCSDDMNFDCIVLVAEQVIEADTVHWRRFGRSISDKLEVGISTQWIAGSKPVSFALEDFQNALEQFTQLSKTKPDNHCDDPLSPQ</sequence>
<evidence type="ECO:0000313" key="2">
    <source>
        <dbReference type="Proteomes" id="UP000067111"/>
    </source>
</evidence>
<evidence type="ECO:0008006" key="3">
    <source>
        <dbReference type="Google" id="ProtNLM"/>
    </source>
</evidence>
<dbReference type="Proteomes" id="UP000067111">
    <property type="component" value="Unassembled WGS sequence"/>
</dbReference>
<dbReference type="EMBL" id="LRMR01000029">
    <property type="protein sequence ID" value="KWU49171.1"/>
    <property type="molecule type" value="Genomic_DNA"/>
</dbReference>
<name>A0A0X7K0F6_9PSED</name>
<dbReference type="AlphaFoldDB" id="A0A0X7K0F6"/>
<comment type="caution">
    <text evidence="1">The sequence shown here is derived from an EMBL/GenBank/DDBJ whole genome shotgun (WGS) entry which is preliminary data.</text>
</comment>
<proteinExistence type="predicted"/>
<evidence type="ECO:0000313" key="1">
    <source>
        <dbReference type="EMBL" id="KWU49171.1"/>
    </source>
</evidence>
<accession>A0A0X7K0F6</accession>
<reference evidence="2" key="1">
    <citation type="submission" date="2016-01" db="EMBL/GenBank/DDBJ databases">
        <authorList>
            <person name="Gamez R.M."/>
            <person name="Rodriguez F."/>
            <person name="Bernal J.F."/>
            <person name="Agarwala R."/>
            <person name="Landsman D."/>
            <person name="Marino-Ramirez L."/>
        </authorList>
    </citation>
    <scope>NUCLEOTIDE SEQUENCE [LARGE SCALE GENOMIC DNA]</scope>
    <source>
        <strain evidence="2">Ps006</strain>
    </source>
</reference>
<gene>
    <name evidence="1" type="ORF">AWV77_19155</name>
</gene>
<dbReference type="RefSeq" id="WP_060755757.1">
    <property type="nucleotide sequence ID" value="NZ_LRMR01000029.1"/>
</dbReference>
<protein>
    <recommendedName>
        <fullName evidence="3">Ypar31 protein</fullName>
    </recommendedName>
</protein>
<dbReference type="OrthoDB" id="2087346at2"/>